<reference evidence="1" key="1">
    <citation type="journal article" date="2020" name="New Phytol.">
        <title>Comparative genomics reveals dynamic genome evolution in host specialist ectomycorrhizal fungi.</title>
        <authorList>
            <person name="Lofgren L.A."/>
            <person name="Nguyen N.H."/>
            <person name="Vilgalys R."/>
            <person name="Ruytinx J."/>
            <person name="Liao H.L."/>
            <person name="Branco S."/>
            <person name="Kuo A."/>
            <person name="LaButti K."/>
            <person name="Lipzen A."/>
            <person name="Andreopoulos W."/>
            <person name="Pangilinan J."/>
            <person name="Riley R."/>
            <person name="Hundley H."/>
            <person name="Na H."/>
            <person name="Barry K."/>
            <person name="Grigoriev I.V."/>
            <person name="Stajich J.E."/>
            <person name="Kennedy P.G."/>
        </authorList>
    </citation>
    <scope>NUCLEOTIDE SEQUENCE</scope>
    <source>
        <strain evidence="1">FC423</strain>
    </source>
</reference>
<protein>
    <submittedName>
        <fullName evidence="1">Uncharacterized protein</fullName>
    </submittedName>
</protein>
<dbReference type="OrthoDB" id="2677796at2759"/>
<proteinExistence type="predicted"/>
<name>A0A9P7JXL3_9AGAM</name>
<dbReference type="AlphaFoldDB" id="A0A9P7JXL3"/>
<keyword evidence="2" id="KW-1185">Reference proteome</keyword>
<dbReference type="RefSeq" id="XP_041296560.1">
    <property type="nucleotide sequence ID" value="XM_041436117.1"/>
</dbReference>
<dbReference type="EMBL" id="JABBWM010000009">
    <property type="protein sequence ID" value="KAG2114612.1"/>
    <property type="molecule type" value="Genomic_DNA"/>
</dbReference>
<comment type="caution">
    <text evidence="1">The sequence shown here is derived from an EMBL/GenBank/DDBJ whole genome shotgun (WGS) entry which is preliminary data.</text>
</comment>
<dbReference type="Proteomes" id="UP000823399">
    <property type="component" value="Unassembled WGS sequence"/>
</dbReference>
<organism evidence="1 2">
    <name type="scientific">Suillus discolor</name>
    <dbReference type="NCBI Taxonomy" id="1912936"/>
    <lineage>
        <taxon>Eukaryota</taxon>
        <taxon>Fungi</taxon>
        <taxon>Dikarya</taxon>
        <taxon>Basidiomycota</taxon>
        <taxon>Agaricomycotina</taxon>
        <taxon>Agaricomycetes</taxon>
        <taxon>Agaricomycetidae</taxon>
        <taxon>Boletales</taxon>
        <taxon>Suillineae</taxon>
        <taxon>Suillaceae</taxon>
        <taxon>Suillus</taxon>
    </lineage>
</organism>
<dbReference type="GeneID" id="64698376"/>
<evidence type="ECO:0000313" key="1">
    <source>
        <dbReference type="EMBL" id="KAG2114612.1"/>
    </source>
</evidence>
<evidence type="ECO:0000313" key="2">
    <source>
        <dbReference type="Proteomes" id="UP000823399"/>
    </source>
</evidence>
<accession>A0A9P7JXL3</accession>
<sequence length="80" mass="9307">MEIQILHTGKMHYLLRITFTFNPARSSWTVNRKRFPLQPAYATTFNGCQGLMLEKLVLDLHRFVRTRGEEQKTTAIPNAT</sequence>
<gene>
    <name evidence="1" type="ORF">F5147DRAFT_677353</name>
</gene>